<dbReference type="Proteomes" id="UP000232722">
    <property type="component" value="Unassembled WGS sequence"/>
</dbReference>
<dbReference type="Proteomes" id="UP000232688">
    <property type="component" value="Unassembled WGS sequence"/>
</dbReference>
<keyword evidence="2" id="KW-0067">ATP-binding</keyword>
<evidence type="ECO:0000313" key="6">
    <source>
        <dbReference type="Proteomes" id="UP000232722"/>
    </source>
</evidence>
<dbReference type="EMBL" id="LLXH01000445">
    <property type="protein sequence ID" value="PKC66698.1"/>
    <property type="molecule type" value="Genomic_DNA"/>
</dbReference>
<proteinExistence type="predicted"/>
<evidence type="ECO:0000313" key="4">
    <source>
        <dbReference type="EMBL" id="PKC66698.1"/>
    </source>
</evidence>
<reference evidence="4 5" key="3">
    <citation type="submission" date="2017-10" db="EMBL/GenBank/DDBJ databases">
        <title>Extensive intraspecific genome diversity in a model arbuscular mycorrhizal fungus.</title>
        <authorList>
            <person name="Chen E.C.H."/>
            <person name="Morin E."/>
            <person name="Baudet D."/>
            <person name="Noel J."/>
            <person name="Ndikumana S."/>
            <person name="Charron P."/>
            <person name="St-Onge C."/>
            <person name="Giorgi J."/>
            <person name="Grigoriev I.V."/>
            <person name="Roux C."/>
            <person name="Martin F.M."/>
            <person name="Corradi N."/>
        </authorList>
    </citation>
    <scope>NUCLEOTIDE SEQUENCE [LARGE SCALE GENOMIC DNA]</scope>
    <source>
        <strain evidence="4 5">A1</strain>
    </source>
</reference>
<dbReference type="Pfam" id="PF00012">
    <property type="entry name" value="HSP70"/>
    <property type="match status" value="1"/>
</dbReference>
<evidence type="ECO:0000313" key="3">
    <source>
        <dbReference type="EMBL" id="PKC12503.1"/>
    </source>
</evidence>
<reference evidence="4 5" key="4">
    <citation type="submission" date="2017-10" db="EMBL/GenBank/DDBJ databases">
        <title>Genome analyses suggest a sexual origin of heterokaryosis in a supposedly ancient asexual fungus.</title>
        <authorList>
            <person name="Corradi N."/>
            <person name="Sedzielewska K."/>
            <person name="Noel J."/>
            <person name="Charron P."/>
            <person name="Farinelli L."/>
            <person name="Marton T."/>
            <person name="Kruger M."/>
            <person name="Pelin A."/>
            <person name="Brachmann A."/>
            <person name="Corradi N."/>
        </authorList>
    </citation>
    <scope>NUCLEOTIDE SEQUENCE [LARGE SCALE GENOMIC DNA]</scope>
    <source>
        <strain evidence="4 5">A1</strain>
    </source>
</reference>
<protein>
    <submittedName>
        <fullName evidence="4">Uncharacterized protein</fullName>
    </submittedName>
</protein>
<dbReference type="InterPro" id="IPR013126">
    <property type="entry name" value="Hsp_70_fam"/>
</dbReference>
<accession>A0A2I1EZC2</accession>
<sequence>MKELRTSQFRDPASICEDFDNRLVNHFVQEFKSKFNKVISSNTRAICRLRTACTVNMQNVESVKSLYDFHMTPLIFCQRNTQGNREMCKSYPLFVNHISQ</sequence>
<gene>
    <name evidence="4" type="ORF">RhiirA1_511498</name>
    <name evidence="3" type="ORF">RhiirA5_286474</name>
</gene>
<evidence type="ECO:0000313" key="5">
    <source>
        <dbReference type="Proteomes" id="UP000232688"/>
    </source>
</evidence>
<dbReference type="OrthoDB" id="2685104at2759"/>
<dbReference type="PANTHER" id="PTHR19375">
    <property type="entry name" value="HEAT SHOCK PROTEIN 70KDA"/>
    <property type="match status" value="1"/>
</dbReference>
<dbReference type="VEuPathDB" id="FungiDB:RhiirFUN_025187"/>
<dbReference type="VEuPathDB" id="FungiDB:RhiirA1_511498"/>
<name>A0A2I1EZC2_9GLOM</name>
<evidence type="ECO:0000256" key="1">
    <source>
        <dbReference type="ARBA" id="ARBA00022741"/>
    </source>
</evidence>
<comment type="caution">
    <text evidence="4">The sequence shown here is derived from an EMBL/GenBank/DDBJ whole genome shotgun (WGS) entry which is preliminary data.</text>
</comment>
<dbReference type="GO" id="GO:0140662">
    <property type="term" value="F:ATP-dependent protein folding chaperone"/>
    <property type="evidence" value="ECO:0007669"/>
    <property type="project" value="InterPro"/>
</dbReference>
<dbReference type="GO" id="GO:0005524">
    <property type="term" value="F:ATP binding"/>
    <property type="evidence" value="ECO:0007669"/>
    <property type="project" value="UniProtKB-KW"/>
</dbReference>
<reference evidence="3 6" key="1">
    <citation type="submission" date="2016-04" db="EMBL/GenBank/DDBJ databases">
        <title>Genome analyses suggest a sexual origin of heterokaryosis in a supposedly ancient asexual fungus.</title>
        <authorList>
            <person name="Ropars J."/>
            <person name="Sedzielewska K."/>
            <person name="Noel J."/>
            <person name="Charron P."/>
            <person name="Farinelli L."/>
            <person name="Marton T."/>
            <person name="Kruger M."/>
            <person name="Pelin A."/>
            <person name="Brachmann A."/>
            <person name="Corradi N."/>
        </authorList>
    </citation>
    <scope>NUCLEOTIDE SEQUENCE [LARGE SCALE GENOMIC DNA]</scope>
    <source>
        <strain evidence="3 6">A5</strain>
    </source>
</reference>
<organism evidence="4 5">
    <name type="scientific">Rhizophagus irregularis</name>
    <dbReference type="NCBI Taxonomy" id="588596"/>
    <lineage>
        <taxon>Eukaryota</taxon>
        <taxon>Fungi</taxon>
        <taxon>Fungi incertae sedis</taxon>
        <taxon>Mucoromycota</taxon>
        <taxon>Glomeromycotina</taxon>
        <taxon>Glomeromycetes</taxon>
        <taxon>Glomerales</taxon>
        <taxon>Glomeraceae</taxon>
        <taxon>Rhizophagus</taxon>
    </lineage>
</organism>
<evidence type="ECO:0000256" key="2">
    <source>
        <dbReference type="ARBA" id="ARBA00022840"/>
    </source>
</evidence>
<dbReference type="VEuPathDB" id="FungiDB:FUN_022833"/>
<dbReference type="AlphaFoldDB" id="A0A2I1EZC2"/>
<dbReference type="EMBL" id="LLXJ01000246">
    <property type="protein sequence ID" value="PKC12503.1"/>
    <property type="molecule type" value="Genomic_DNA"/>
</dbReference>
<dbReference type="Gene3D" id="3.90.640.10">
    <property type="entry name" value="Actin, Chain A, domain 4"/>
    <property type="match status" value="1"/>
</dbReference>
<keyword evidence="1" id="KW-0547">Nucleotide-binding</keyword>
<reference evidence="3 6" key="2">
    <citation type="submission" date="2017-09" db="EMBL/GenBank/DDBJ databases">
        <title>Extensive intraspecific genome diversity in a model arbuscular mycorrhizal fungus.</title>
        <authorList>
            <person name="Chen E.C."/>
            <person name="Morin E."/>
            <person name="Beaudet D."/>
            <person name="Noel J."/>
            <person name="Ndikumana S."/>
            <person name="Charron P."/>
            <person name="St-Onge C."/>
            <person name="Giorgi J."/>
            <person name="Grigoriev I.V."/>
            <person name="Roux C."/>
            <person name="Martin F.M."/>
            <person name="Corradi N."/>
        </authorList>
    </citation>
    <scope>NUCLEOTIDE SEQUENCE [LARGE SCALE GENOMIC DNA]</scope>
    <source>
        <strain evidence="3 6">A5</strain>
    </source>
</reference>